<reference evidence="1 2" key="1">
    <citation type="submission" date="2018-03" db="EMBL/GenBank/DDBJ databases">
        <title>Genomic Encyclopedia of Archaeal and Bacterial Type Strains, Phase II (KMG-II): from individual species to whole genera.</title>
        <authorList>
            <person name="Goeker M."/>
        </authorList>
    </citation>
    <scope>NUCLEOTIDE SEQUENCE [LARGE SCALE GENOMIC DNA]</scope>
    <source>
        <strain evidence="1 2">DSM 28354</strain>
    </source>
</reference>
<organism evidence="1 2">
    <name type="scientific">Spirosoma oryzae</name>
    <dbReference type="NCBI Taxonomy" id="1469603"/>
    <lineage>
        <taxon>Bacteria</taxon>
        <taxon>Pseudomonadati</taxon>
        <taxon>Bacteroidota</taxon>
        <taxon>Cytophagia</taxon>
        <taxon>Cytophagales</taxon>
        <taxon>Cytophagaceae</taxon>
        <taxon>Spirosoma</taxon>
    </lineage>
</organism>
<dbReference type="Proteomes" id="UP000238375">
    <property type="component" value="Unassembled WGS sequence"/>
</dbReference>
<protein>
    <submittedName>
        <fullName evidence="1">Uncharacterized protein</fullName>
    </submittedName>
</protein>
<evidence type="ECO:0000313" key="2">
    <source>
        <dbReference type="Proteomes" id="UP000238375"/>
    </source>
</evidence>
<evidence type="ECO:0000313" key="1">
    <source>
        <dbReference type="EMBL" id="PRY36463.1"/>
    </source>
</evidence>
<dbReference type="EMBL" id="PVTE01000012">
    <property type="protein sequence ID" value="PRY36463.1"/>
    <property type="molecule type" value="Genomic_DNA"/>
</dbReference>
<name>A0A2T0SSV7_9BACT</name>
<gene>
    <name evidence="1" type="ORF">CLV58_11253</name>
</gene>
<comment type="caution">
    <text evidence="1">The sequence shown here is derived from an EMBL/GenBank/DDBJ whole genome shotgun (WGS) entry which is preliminary data.</text>
</comment>
<proteinExistence type="predicted"/>
<dbReference type="AlphaFoldDB" id="A0A2T0SSV7"/>
<dbReference type="RefSeq" id="WP_106138669.1">
    <property type="nucleotide sequence ID" value="NZ_PVTE01000012.1"/>
</dbReference>
<accession>A0A2T0SSV7</accession>
<dbReference type="OrthoDB" id="964621at2"/>
<sequence>MEAVQHYFKTIERTENPQLIIDLPEGVDKAEVEVTIRPLHDKPADEPKPSRLEIIQRYKGIFKNSTYQVDKYDVYDQ</sequence>
<keyword evidence="2" id="KW-1185">Reference proteome</keyword>